<evidence type="ECO:0000313" key="2">
    <source>
        <dbReference type="Proteomes" id="UP000076512"/>
    </source>
</evidence>
<sequence length="136" mass="15134">MDVGDSTIQKMGFDPMTRKRGDMTAETYTFLGCDFEHKNNDGRTDWMLTLMATNITMSEVRSKYKDTVANTSIAGHDAVTYTLSTEATGDTCFLAMDSPVGVLDLQLDRNPVRASGEPCDRIREIAQTLQEDLPKK</sequence>
<evidence type="ECO:0008006" key="3">
    <source>
        <dbReference type="Google" id="ProtNLM"/>
    </source>
</evidence>
<dbReference type="AlphaFoldDB" id="A0A164P0L1"/>
<accession>A0A164P0L1</accession>
<name>A0A164P0L1_9NOCA</name>
<evidence type="ECO:0000313" key="1">
    <source>
        <dbReference type="EMBL" id="KZM74956.1"/>
    </source>
</evidence>
<organism evidence="1 2">
    <name type="scientific">Nocardia terpenica</name>
    <dbReference type="NCBI Taxonomy" id="455432"/>
    <lineage>
        <taxon>Bacteria</taxon>
        <taxon>Bacillati</taxon>
        <taxon>Actinomycetota</taxon>
        <taxon>Actinomycetes</taxon>
        <taxon>Mycobacteriales</taxon>
        <taxon>Nocardiaceae</taxon>
        <taxon>Nocardia</taxon>
    </lineage>
</organism>
<reference evidence="1 2" key="1">
    <citation type="submission" date="2016-04" db="EMBL/GenBank/DDBJ databases">
        <authorList>
            <person name="Evans L.H."/>
            <person name="Alamgir A."/>
            <person name="Owens N."/>
            <person name="Weber N.D."/>
            <person name="Virtaneva K."/>
            <person name="Barbian K."/>
            <person name="Babar A."/>
            <person name="Rosenke K."/>
        </authorList>
    </citation>
    <scope>NUCLEOTIDE SEQUENCE [LARGE SCALE GENOMIC DNA]</scope>
    <source>
        <strain evidence="1 2">IFM 0406</strain>
    </source>
</reference>
<comment type="caution">
    <text evidence="1">The sequence shown here is derived from an EMBL/GenBank/DDBJ whole genome shotgun (WGS) entry which is preliminary data.</text>
</comment>
<dbReference type="EMBL" id="LWGR01000004">
    <property type="protein sequence ID" value="KZM74956.1"/>
    <property type="molecule type" value="Genomic_DNA"/>
</dbReference>
<dbReference type="InterPro" id="IPR024520">
    <property type="entry name" value="DUF3558"/>
</dbReference>
<keyword evidence="2" id="KW-1185">Reference proteome</keyword>
<proteinExistence type="predicted"/>
<dbReference type="Proteomes" id="UP000076512">
    <property type="component" value="Unassembled WGS sequence"/>
</dbReference>
<protein>
    <recommendedName>
        <fullName evidence="3">DUF3558 domain-containing protein</fullName>
    </recommendedName>
</protein>
<gene>
    <name evidence="1" type="ORF">AWN90_23380</name>
</gene>
<dbReference type="Pfam" id="PF12079">
    <property type="entry name" value="DUF3558"/>
    <property type="match status" value="1"/>
</dbReference>